<reference evidence="1 2" key="1">
    <citation type="submission" date="2019-08" db="EMBL/GenBank/DDBJ databases">
        <title>In-depth cultivation of the pig gut microbiome towards novel bacterial diversity and tailored functional studies.</title>
        <authorList>
            <person name="Wylensek D."/>
            <person name="Hitch T.C.A."/>
            <person name="Clavel T."/>
        </authorList>
    </citation>
    <scope>NUCLEOTIDE SEQUENCE [LARGE SCALE GENOMIC DNA]</scope>
    <source>
        <strain evidence="1 2">LKV-178-WT-2A</strain>
    </source>
</reference>
<accession>A0A7K0KEB0</accession>
<keyword evidence="2" id="KW-1185">Reference proteome</keyword>
<dbReference type="EMBL" id="VUNG01000012">
    <property type="protein sequence ID" value="MST84271.1"/>
    <property type="molecule type" value="Genomic_DNA"/>
</dbReference>
<sequence length="140" mass="16485">MEKAENERMKYAIEMRNKEIQIKTMRDFLLRKVDIVNKLESLKSNSREKIVLSDEDWEEIEIFLNNADGNFTIRLRQTFPDLATKDVHLLMLLRLGLSNASMSAIYNIEEKSIRQNLFLVKKKIGIDGKNMSARKFIEDF</sequence>
<dbReference type="RefSeq" id="WP_154533857.1">
    <property type="nucleotide sequence ID" value="NZ_VUNG01000012.1"/>
</dbReference>
<dbReference type="AlphaFoldDB" id="A0A7K0KEB0"/>
<dbReference type="Proteomes" id="UP000438914">
    <property type="component" value="Unassembled WGS sequence"/>
</dbReference>
<evidence type="ECO:0000313" key="1">
    <source>
        <dbReference type="EMBL" id="MST84271.1"/>
    </source>
</evidence>
<name>A0A7K0KEB0_9BACT</name>
<gene>
    <name evidence="1" type="ORF">FYJ73_06255</name>
</gene>
<proteinExistence type="predicted"/>
<comment type="caution">
    <text evidence="1">The sequence shown here is derived from an EMBL/GenBank/DDBJ whole genome shotgun (WGS) entry which is preliminary data.</text>
</comment>
<organism evidence="1 2">
    <name type="scientific">Hallella mizrahii</name>
    <dbReference type="NCBI Taxonomy" id="2606637"/>
    <lineage>
        <taxon>Bacteria</taxon>
        <taxon>Pseudomonadati</taxon>
        <taxon>Bacteroidota</taxon>
        <taxon>Bacteroidia</taxon>
        <taxon>Bacteroidales</taxon>
        <taxon>Prevotellaceae</taxon>
        <taxon>Hallella</taxon>
    </lineage>
</organism>
<evidence type="ECO:0000313" key="2">
    <source>
        <dbReference type="Proteomes" id="UP000438914"/>
    </source>
</evidence>
<protein>
    <submittedName>
        <fullName evidence="1">Uncharacterized protein</fullName>
    </submittedName>
</protein>